<comment type="caution">
    <text evidence="1">The sequence shown here is derived from an EMBL/GenBank/DDBJ whole genome shotgun (WGS) entry which is preliminary data.</text>
</comment>
<dbReference type="EMBL" id="NIZV01000215">
    <property type="protein sequence ID" value="RSL99789.1"/>
    <property type="molecule type" value="Genomic_DNA"/>
</dbReference>
<dbReference type="Proteomes" id="UP000288429">
    <property type="component" value="Unassembled WGS sequence"/>
</dbReference>
<accession>A0A428TCM2</accession>
<gene>
    <name evidence="1" type="ORF">CDV31_012040</name>
</gene>
<organism evidence="1 2">
    <name type="scientific">Fusarium ambrosium</name>
    <dbReference type="NCBI Taxonomy" id="131363"/>
    <lineage>
        <taxon>Eukaryota</taxon>
        <taxon>Fungi</taxon>
        <taxon>Dikarya</taxon>
        <taxon>Ascomycota</taxon>
        <taxon>Pezizomycotina</taxon>
        <taxon>Sordariomycetes</taxon>
        <taxon>Hypocreomycetidae</taxon>
        <taxon>Hypocreales</taxon>
        <taxon>Nectriaceae</taxon>
        <taxon>Fusarium</taxon>
        <taxon>Fusarium solani species complex</taxon>
    </lineage>
</organism>
<keyword evidence="2" id="KW-1185">Reference proteome</keyword>
<proteinExistence type="predicted"/>
<evidence type="ECO:0000313" key="2">
    <source>
        <dbReference type="Proteomes" id="UP000288429"/>
    </source>
</evidence>
<protein>
    <submittedName>
        <fullName evidence="1">Uncharacterized protein</fullName>
    </submittedName>
</protein>
<dbReference type="AlphaFoldDB" id="A0A428TCM2"/>
<reference evidence="1 2" key="1">
    <citation type="submission" date="2017-06" db="EMBL/GenBank/DDBJ databases">
        <title>Cmopartive genomic analysis of Ambrosia Fusariam Clade fungi.</title>
        <authorList>
            <person name="Stajich J.E."/>
            <person name="Carrillo J."/>
            <person name="Kijimoto T."/>
            <person name="Eskalen A."/>
            <person name="O'Donnell K."/>
            <person name="Kasson M."/>
        </authorList>
    </citation>
    <scope>NUCLEOTIDE SEQUENCE [LARGE SCALE GENOMIC DNA]</scope>
    <source>
        <strain evidence="1 2">NRRL 20438</strain>
    </source>
</reference>
<evidence type="ECO:0000313" key="1">
    <source>
        <dbReference type="EMBL" id="RSL99789.1"/>
    </source>
</evidence>
<sequence length="70" mass="8016">MLLGERMGILPSTLLCRSTHLETSLGQATAEHAALQDLLLSKSPDIWRALPKLHREWKATRFSEFRTRKT</sequence>
<name>A0A428TCM2_9HYPO</name>